<sequence length="128" mass="13061">MPIQVVTTAQLMCTFGLAPSVFNATPRMVNSTNLVAGTVMDNVFPTNIPPFGMCNSLANPAVASATSAALGVLTPMPCAAVFPGPWVPGAVTVTIKSIPALDNNCKLTCAYGGMVSIAVPGQVTHMIP</sequence>
<dbReference type="KEGG" id="xyk:GT347_25075"/>
<dbReference type="AlphaFoldDB" id="A0A857JCQ0"/>
<dbReference type="Pfam" id="PF14107">
    <property type="entry name" value="DUF4280"/>
    <property type="match status" value="1"/>
</dbReference>
<dbReference type="InterPro" id="IPR025460">
    <property type="entry name" value="DUF4280"/>
</dbReference>
<dbReference type="Proteomes" id="UP000464787">
    <property type="component" value="Chromosome"/>
</dbReference>
<accession>A0A857JCQ0</accession>
<protein>
    <submittedName>
        <fullName evidence="1">DUF4280 domain-containing protein</fullName>
    </submittedName>
</protein>
<evidence type="ECO:0000313" key="2">
    <source>
        <dbReference type="Proteomes" id="UP000464787"/>
    </source>
</evidence>
<evidence type="ECO:0000313" key="1">
    <source>
        <dbReference type="EMBL" id="QHJ00972.1"/>
    </source>
</evidence>
<keyword evidence="2" id="KW-1185">Reference proteome</keyword>
<dbReference type="EMBL" id="CP047650">
    <property type="protein sequence ID" value="QHJ00972.1"/>
    <property type="molecule type" value="Genomic_DNA"/>
</dbReference>
<organism evidence="1 2">
    <name type="scientific">Xylophilus rhododendri</name>
    <dbReference type="NCBI Taxonomy" id="2697032"/>
    <lineage>
        <taxon>Bacteria</taxon>
        <taxon>Pseudomonadati</taxon>
        <taxon>Pseudomonadota</taxon>
        <taxon>Betaproteobacteria</taxon>
        <taxon>Burkholderiales</taxon>
        <taxon>Xylophilus</taxon>
    </lineage>
</organism>
<dbReference type="RefSeq" id="WP_160554781.1">
    <property type="nucleotide sequence ID" value="NZ_CP047650.1"/>
</dbReference>
<gene>
    <name evidence="1" type="ORF">GT347_25075</name>
</gene>
<name>A0A857JCQ0_9BURK</name>
<reference evidence="1 2" key="1">
    <citation type="submission" date="2020-01" db="EMBL/GenBank/DDBJ databases">
        <title>Genome sequencing of strain KACC 21265.</title>
        <authorList>
            <person name="Heo J."/>
            <person name="Kim S.-J."/>
            <person name="Kim J.-S."/>
            <person name="Hong S.-B."/>
            <person name="Kwon S.-W."/>
        </authorList>
    </citation>
    <scope>NUCLEOTIDE SEQUENCE [LARGE SCALE GENOMIC DNA]</scope>
    <source>
        <strain evidence="1 2">KACC 21265</strain>
    </source>
</reference>
<proteinExistence type="predicted"/>